<evidence type="ECO:0000256" key="4">
    <source>
        <dbReference type="ARBA" id="ARBA00022527"/>
    </source>
</evidence>
<evidence type="ECO:0000256" key="7">
    <source>
        <dbReference type="ARBA" id="ARBA00023137"/>
    </source>
</evidence>
<dbReference type="GO" id="GO:0004674">
    <property type="term" value="F:protein serine/threonine kinase activity"/>
    <property type="evidence" value="ECO:0007669"/>
    <property type="project" value="UniProtKB-KW"/>
</dbReference>
<evidence type="ECO:0000313" key="15">
    <source>
        <dbReference type="EMBL" id="VEL38894.1"/>
    </source>
</evidence>
<evidence type="ECO:0000256" key="10">
    <source>
        <dbReference type="ARBA" id="ARBA00042638"/>
    </source>
</evidence>
<keyword evidence="4" id="KW-0723">Serine/threonine-protein kinase</keyword>
<dbReference type="Gene3D" id="1.10.510.10">
    <property type="entry name" value="Transferase(Phosphotransferase) domain 1"/>
    <property type="match status" value="1"/>
</dbReference>
<dbReference type="GO" id="GO:0044344">
    <property type="term" value="P:cellular response to fibroblast growth factor stimulus"/>
    <property type="evidence" value="ECO:0007669"/>
    <property type="project" value="TreeGrafter"/>
</dbReference>
<evidence type="ECO:0000256" key="8">
    <source>
        <dbReference type="ARBA" id="ARBA00040421"/>
    </source>
</evidence>
<evidence type="ECO:0000256" key="11">
    <source>
        <dbReference type="ARBA" id="ARBA00049003"/>
    </source>
</evidence>
<dbReference type="InterPro" id="IPR008271">
    <property type="entry name" value="Ser/Thr_kinase_AS"/>
</dbReference>
<sequence length="110" mass="12273">MPAHERIVKLHAAVIDYGYSYGSSPAVLFVMERLTRDLFIALRQASLSWLARLRVALDVGEAIRYLHGQGMIHRDIKPRNVLLDAADRAKLTDLGFCKPQAMINGSILGK</sequence>
<keyword evidence="7" id="KW-0829">Tyrosine-protein kinase</keyword>
<dbReference type="GO" id="GO:0043066">
    <property type="term" value="P:negative regulation of apoptotic process"/>
    <property type="evidence" value="ECO:0007669"/>
    <property type="project" value="TreeGrafter"/>
</dbReference>
<dbReference type="PANTHER" id="PTHR46392">
    <property type="entry name" value="DUAL SERINE/THREONINE AND TYROSINE PROTEIN KINASE"/>
    <property type="match status" value="1"/>
</dbReference>
<organism evidence="15 16">
    <name type="scientific">Protopolystoma xenopodis</name>
    <dbReference type="NCBI Taxonomy" id="117903"/>
    <lineage>
        <taxon>Eukaryota</taxon>
        <taxon>Metazoa</taxon>
        <taxon>Spiralia</taxon>
        <taxon>Lophotrochozoa</taxon>
        <taxon>Platyhelminthes</taxon>
        <taxon>Monogenea</taxon>
        <taxon>Polyopisthocotylea</taxon>
        <taxon>Polystomatidea</taxon>
        <taxon>Polystomatidae</taxon>
        <taxon>Protopolystoma</taxon>
    </lineage>
</organism>
<dbReference type="Pfam" id="PF00069">
    <property type="entry name" value="Pkinase"/>
    <property type="match status" value="1"/>
</dbReference>
<dbReference type="GO" id="GO:0070374">
    <property type="term" value="P:positive regulation of ERK1 and ERK2 cascade"/>
    <property type="evidence" value="ECO:0007669"/>
    <property type="project" value="TreeGrafter"/>
</dbReference>
<dbReference type="PANTHER" id="PTHR46392:SF1">
    <property type="entry name" value="DUAL SERINE_THREONINE AND TYROSINE PROTEIN KINASE"/>
    <property type="match status" value="1"/>
</dbReference>
<comment type="caution">
    <text evidence="15">The sequence shown here is derived from an EMBL/GenBank/DDBJ whole genome shotgun (WGS) entry which is preliminary data.</text>
</comment>
<keyword evidence="5" id="KW-0808">Transferase</keyword>
<dbReference type="EMBL" id="CAAALY010259375">
    <property type="protein sequence ID" value="VEL38894.1"/>
    <property type="molecule type" value="Genomic_DNA"/>
</dbReference>
<proteinExistence type="predicted"/>
<dbReference type="SUPFAM" id="SSF56112">
    <property type="entry name" value="Protein kinase-like (PK-like)"/>
    <property type="match status" value="1"/>
</dbReference>
<dbReference type="GO" id="GO:0005524">
    <property type="term" value="F:ATP binding"/>
    <property type="evidence" value="ECO:0007669"/>
    <property type="project" value="InterPro"/>
</dbReference>
<dbReference type="InterPro" id="IPR011009">
    <property type="entry name" value="Kinase-like_dom_sf"/>
</dbReference>
<evidence type="ECO:0000313" key="16">
    <source>
        <dbReference type="Proteomes" id="UP000784294"/>
    </source>
</evidence>
<dbReference type="Proteomes" id="UP000784294">
    <property type="component" value="Unassembled WGS sequence"/>
</dbReference>
<comment type="catalytic activity">
    <reaction evidence="12">
        <text>L-threonyl-[protein] + ATP = O-phospho-L-threonyl-[protein] + ADP + H(+)</text>
        <dbReference type="Rhea" id="RHEA:46608"/>
        <dbReference type="Rhea" id="RHEA-COMP:11060"/>
        <dbReference type="Rhea" id="RHEA-COMP:11605"/>
        <dbReference type="ChEBI" id="CHEBI:15378"/>
        <dbReference type="ChEBI" id="CHEBI:30013"/>
        <dbReference type="ChEBI" id="CHEBI:30616"/>
        <dbReference type="ChEBI" id="CHEBI:61977"/>
        <dbReference type="ChEBI" id="CHEBI:456216"/>
        <dbReference type="EC" id="2.7.12.1"/>
    </reaction>
</comment>
<comment type="catalytic activity">
    <reaction evidence="13">
        <text>L-tyrosyl-[protein] + ATP = O-phospho-L-tyrosyl-[protein] + ADP + H(+)</text>
        <dbReference type="Rhea" id="RHEA:10596"/>
        <dbReference type="Rhea" id="RHEA-COMP:10136"/>
        <dbReference type="Rhea" id="RHEA-COMP:20101"/>
        <dbReference type="ChEBI" id="CHEBI:15378"/>
        <dbReference type="ChEBI" id="CHEBI:30616"/>
        <dbReference type="ChEBI" id="CHEBI:46858"/>
        <dbReference type="ChEBI" id="CHEBI:61978"/>
        <dbReference type="ChEBI" id="CHEBI:456216"/>
        <dbReference type="EC" id="2.7.12.1"/>
    </reaction>
</comment>
<dbReference type="GO" id="GO:0005737">
    <property type="term" value="C:cytoplasm"/>
    <property type="evidence" value="ECO:0007669"/>
    <property type="project" value="UniProtKB-SubCell"/>
</dbReference>
<evidence type="ECO:0000256" key="9">
    <source>
        <dbReference type="ARBA" id="ARBA00041268"/>
    </source>
</evidence>
<dbReference type="PROSITE" id="PS50011">
    <property type="entry name" value="PROTEIN_KINASE_DOM"/>
    <property type="match status" value="1"/>
</dbReference>
<keyword evidence="3" id="KW-0963">Cytoplasm</keyword>
<dbReference type="InterPro" id="IPR051302">
    <property type="entry name" value="Dual_SerThr-Tyr_Kinase"/>
</dbReference>
<evidence type="ECO:0000256" key="6">
    <source>
        <dbReference type="ARBA" id="ARBA00022777"/>
    </source>
</evidence>
<gene>
    <name evidence="15" type="ORF">PXEA_LOCUS32334</name>
</gene>
<comment type="catalytic activity">
    <reaction evidence="11">
        <text>L-seryl-[protein] + ATP = O-phospho-L-seryl-[protein] + ADP + H(+)</text>
        <dbReference type="Rhea" id="RHEA:17989"/>
        <dbReference type="Rhea" id="RHEA-COMP:9863"/>
        <dbReference type="Rhea" id="RHEA-COMP:11604"/>
        <dbReference type="ChEBI" id="CHEBI:15378"/>
        <dbReference type="ChEBI" id="CHEBI:29999"/>
        <dbReference type="ChEBI" id="CHEBI:30616"/>
        <dbReference type="ChEBI" id="CHEBI:83421"/>
        <dbReference type="ChEBI" id="CHEBI:456216"/>
        <dbReference type="EC" id="2.7.12.1"/>
    </reaction>
</comment>
<reference evidence="15" key="1">
    <citation type="submission" date="2018-11" db="EMBL/GenBank/DDBJ databases">
        <authorList>
            <consortium name="Pathogen Informatics"/>
        </authorList>
    </citation>
    <scope>NUCLEOTIDE SEQUENCE</scope>
</reference>
<dbReference type="AlphaFoldDB" id="A0A3S5BTB5"/>
<dbReference type="EC" id="2.7.12.1" evidence="2"/>
<dbReference type="GO" id="GO:0004712">
    <property type="term" value="F:protein serine/threonine/tyrosine kinase activity"/>
    <property type="evidence" value="ECO:0007669"/>
    <property type="project" value="UniProtKB-EC"/>
</dbReference>
<evidence type="ECO:0000256" key="2">
    <source>
        <dbReference type="ARBA" id="ARBA00013203"/>
    </source>
</evidence>
<dbReference type="PROSITE" id="PS00108">
    <property type="entry name" value="PROTEIN_KINASE_ST"/>
    <property type="match status" value="1"/>
</dbReference>
<feature type="domain" description="Protein kinase" evidence="14">
    <location>
        <begin position="1"/>
        <end position="110"/>
    </location>
</feature>
<dbReference type="GO" id="GO:0045743">
    <property type="term" value="P:positive regulation of fibroblast growth factor receptor signaling pathway"/>
    <property type="evidence" value="ECO:0007669"/>
    <property type="project" value="TreeGrafter"/>
</dbReference>
<protein>
    <recommendedName>
        <fullName evidence="8">Dual serine/threonine and tyrosine protein kinase</fullName>
        <ecNumber evidence="2">2.7.12.1</ecNumber>
    </recommendedName>
    <alternativeName>
        <fullName evidence="10">Dusty protein kinase</fullName>
    </alternativeName>
    <alternativeName>
        <fullName evidence="9">Receptor-interacting serine/threonine-protein kinase 5</fullName>
    </alternativeName>
</protein>
<dbReference type="GO" id="GO:0004713">
    <property type="term" value="F:protein tyrosine kinase activity"/>
    <property type="evidence" value="ECO:0007669"/>
    <property type="project" value="UniProtKB-KW"/>
</dbReference>
<evidence type="ECO:0000256" key="1">
    <source>
        <dbReference type="ARBA" id="ARBA00004496"/>
    </source>
</evidence>
<evidence type="ECO:0000256" key="13">
    <source>
        <dbReference type="ARBA" id="ARBA00051680"/>
    </source>
</evidence>
<evidence type="ECO:0000259" key="14">
    <source>
        <dbReference type="PROSITE" id="PS50011"/>
    </source>
</evidence>
<dbReference type="InterPro" id="IPR000719">
    <property type="entry name" value="Prot_kinase_dom"/>
</dbReference>
<accession>A0A3S5BTB5</accession>
<name>A0A3S5BTB5_9PLAT</name>
<keyword evidence="16" id="KW-1185">Reference proteome</keyword>
<evidence type="ECO:0000256" key="12">
    <source>
        <dbReference type="ARBA" id="ARBA00049308"/>
    </source>
</evidence>
<dbReference type="OrthoDB" id="122279at2759"/>
<evidence type="ECO:0000256" key="5">
    <source>
        <dbReference type="ARBA" id="ARBA00022679"/>
    </source>
</evidence>
<comment type="subcellular location">
    <subcellularLocation>
        <location evidence="1">Cytoplasm</location>
    </subcellularLocation>
</comment>
<keyword evidence="6" id="KW-0418">Kinase</keyword>
<evidence type="ECO:0000256" key="3">
    <source>
        <dbReference type="ARBA" id="ARBA00022490"/>
    </source>
</evidence>